<dbReference type="HOGENOM" id="CLU_163133_0_0_9"/>
<dbReference type="RefSeq" id="WP_038698466.1">
    <property type="nucleotide sequence ID" value="NZ_CP009286.1"/>
</dbReference>
<dbReference type="AlphaFoldDB" id="A0A089M1U6"/>
<dbReference type="Proteomes" id="UP000029507">
    <property type="component" value="Chromosome"/>
</dbReference>
<keyword evidence="2" id="KW-1185">Reference proteome</keyword>
<organism evidence="1 2">
    <name type="scientific">Paenibacillus stellifer</name>
    <dbReference type="NCBI Taxonomy" id="169760"/>
    <lineage>
        <taxon>Bacteria</taxon>
        <taxon>Bacillati</taxon>
        <taxon>Bacillota</taxon>
        <taxon>Bacilli</taxon>
        <taxon>Bacillales</taxon>
        <taxon>Paenibacillaceae</taxon>
        <taxon>Paenibacillus</taxon>
    </lineage>
</organism>
<sequence length="121" mass="14368">MKLRGTLTEQQFKEQLLKFHNSLFADPSYKRLLQLLQDTYEDFKTAYILYWIPEQGEDIYTILINNKCIAIIELDRHDMQIEPIIQTISIQEYQLRLSKTQQILLAVAQALSTEDLKKYNQ</sequence>
<reference evidence="1 2" key="1">
    <citation type="submission" date="2014-08" db="EMBL/GenBank/DDBJ databases">
        <title>Comparative genomics of the Paenibacillus odorifer group.</title>
        <authorList>
            <person name="den Bakker H.C."/>
            <person name="Tsai Y.-C."/>
            <person name="Martin N."/>
            <person name="Korlach J."/>
            <person name="Wiedmann M."/>
        </authorList>
    </citation>
    <scope>NUCLEOTIDE SEQUENCE [LARGE SCALE GENOMIC DNA]</scope>
    <source>
        <strain evidence="1 2">DSM 14472</strain>
    </source>
</reference>
<name>A0A089M1U6_9BACL</name>
<dbReference type="KEGG" id="pste:PSTEL_22220"/>
<proteinExistence type="predicted"/>
<protein>
    <submittedName>
        <fullName evidence="1">Uncharacterized protein</fullName>
    </submittedName>
</protein>
<evidence type="ECO:0000313" key="2">
    <source>
        <dbReference type="Proteomes" id="UP000029507"/>
    </source>
</evidence>
<accession>A0A089M1U6</accession>
<gene>
    <name evidence="1" type="ORF">PSTEL_22220</name>
</gene>
<evidence type="ECO:0000313" key="1">
    <source>
        <dbReference type="EMBL" id="AIQ65423.1"/>
    </source>
</evidence>
<dbReference type="EMBL" id="CP009286">
    <property type="protein sequence ID" value="AIQ65423.1"/>
    <property type="molecule type" value="Genomic_DNA"/>
</dbReference>